<evidence type="ECO:0000313" key="9">
    <source>
        <dbReference type="EMBL" id="ELW67782.1"/>
    </source>
</evidence>
<protein>
    <submittedName>
        <fullName evidence="9">Tryptase beta-2</fullName>
    </submittedName>
</protein>
<keyword evidence="4" id="KW-0720">Serine protease</keyword>
<evidence type="ECO:0000313" key="10">
    <source>
        <dbReference type="Proteomes" id="UP000011518"/>
    </source>
</evidence>
<dbReference type="InterPro" id="IPR001254">
    <property type="entry name" value="Trypsin_dom"/>
</dbReference>
<keyword evidence="10" id="KW-1185">Reference proteome</keyword>
<keyword evidence="5" id="KW-1015">Disulfide bond</keyword>
<dbReference type="GO" id="GO:0006508">
    <property type="term" value="P:proteolysis"/>
    <property type="evidence" value="ECO:0007669"/>
    <property type="project" value="UniProtKB-KW"/>
</dbReference>
<evidence type="ECO:0000256" key="1">
    <source>
        <dbReference type="ARBA" id="ARBA00022670"/>
    </source>
</evidence>
<gene>
    <name evidence="9" type="ORF">TREES_T100011802</name>
</gene>
<proteinExistence type="predicted"/>
<dbReference type="Gene3D" id="2.40.10.10">
    <property type="entry name" value="Trypsin-like serine proteases"/>
    <property type="match status" value="1"/>
</dbReference>
<dbReference type="PANTHER" id="PTHR24253">
    <property type="entry name" value="TRANSMEMBRANE PROTEASE SERINE"/>
    <property type="match status" value="1"/>
</dbReference>
<dbReference type="STRING" id="246437.L9L310"/>
<keyword evidence="3" id="KW-0378">Hydrolase</keyword>
<evidence type="ECO:0000256" key="3">
    <source>
        <dbReference type="ARBA" id="ARBA00022801"/>
    </source>
</evidence>
<feature type="compositionally biased region" description="Basic and acidic residues" evidence="7">
    <location>
        <begin position="40"/>
        <end position="50"/>
    </location>
</feature>
<dbReference type="SMART" id="SM00020">
    <property type="entry name" value="Tryp_SPc"/>
    <property type="match status" value="1"/>
</dbReference>
<evidence type="ECO:0000256" key="2">
    <source>
        <dbReference type="ARBA" id="ARBA00022729"/>
    </source>
</evidence>
<feature type="region of interest" description="Disordered" evidence="7">
    <location>
        <begin position="29"/>
        <end position="51"/>
    </location>
</feature>
<dbReference type="Pfam" id="PF00089">
    <property type="entry name" value="Trypsin"/>
    <property type="match status" value="1"/>
</dbReference>
<dbReference type="PROSITE" id="PS50240">
    <property type="entry name" value="TRYPSIN_DOM"/>
    <property type="match status" value="1"/>
</dbReference>
<dbReference type="GO" id="GO:0004252">
    <property type="term" value="F:serine-type endopeptidase activity"/>
    <property type="evidence" value="ECO:0007669"/>
    <property type="project" value="InterPro"/>
</dbReference>
<dbReference type="InParanoid" id="L9L310"/>
<evidence type="ECO:0000256" key="6">
    <source>
        <dbReference type="ARBA" id="ARBA00023180"/>
    </source>
</evidence>
<keyword evidence="6" id="KW-0325">Glycoprotein</keyword>
<dbReference type="AlphaFoldDB" id="L9L310"/>
<accession>L9L310</accession>
<evidence type="ECO:0000256" key="7">
    <source>
        <dbReference type="SAM" id="MobiDB-lite"/>
    </source>
</evidence>
<dbReference type="Proteomes" id="UP000011518">
    <property type="component" value="Unassembled WGS sequence"/>
</dbReference>
<dbReference type="PANTHER" id="PTHR24253:SF144">
    <property type="entry name" value="CHYMOTRYPSIN-LIKE PROTEASE CTRL-1-RELATED"/>
    <property type="match status" value="1"/>
</dbReference>
<evidence type="ECO:0000256" key="4">
    <source>
        <dbReference type="ARBA" id="ARBA00022825"/>
    </source>
</evidence>
<reference evidence="10" key="1">
    <citation type="submission" date="2012-07" db="EMBL/GenBank/DDBJ databases">
        <title>Genome of the Chinese tree shrew, a rising model animal genetically related to primates.</title>
        <authorList>
            <person name="Zhang G."/>
            <person name="Fan Y."/>
            <person name="Yao Y."/>
            <person name="Huang Z."/>
        </authorList>
    </citation>
    <scope>NUCLEOTIDE SEQUENCE [LARGE SCALE GENOMIC DNA]</scope>
</reference>
<dbReference type="InterPro" id="IPR043504">
    <property type="entry name" value="Peptidase_S1_PA_chymotrypsin"/>
</dbReference>
<reference evidence="10" key="2">
    <citation type="journal article" date="2013" name="Nat. Commun.">
        <title>Genome of the Chinese tree shrew.</title>
        <authorList>
            <person name="Fan Y."/>
            <person name="Huang Z.Y."/>
            <person name="Cao C.C."/>
            <person name="Chen C.S."/>
            <person name="Chen Y.X."/>
            <person name="Fan D.D."/>
            <person name="He J."/>
            <person name="Hou H.L."/>
            <person name="Hu L."/>
            <person name="Hu X.T."/>
            <person name="Jiang X.T."/>
            <person name="Lai R."/>
            <person name="Lang Y.S."/>
            <person name="Liang B."/>
            <person name="Liao S.G."/>
            <person name="Mu D."/>
            <person name="Ma Y.Y."/>
            <person name="Niu Y.Y."/>
            <person name="Sun X.Q."/>
            <person name="Xia J.Q."/>
            <person name="Xiao J."/>
            <person name="Xiong Z.Q."/>
            <person name="Xu L."/>
            <person name="Yang L."/>
            <person name="Zhang Y."/>
            <person name="Zhao W."/>
            <person name="Zhao X.D."/>
            <person name="Zheng Y.T."/>
            <person name="Zhou J.M."/>
            <person name="Zhu Y.B."/>
            <person name="Zhang G.J."/>
            <person name="Wang J."/>
            <person name="Yao Y.G."/>
        </authorList>
    </citation>
    <scope>NUCLEOTIDE SEQUENCE [LARGE SCALE GENOMIC DNA]</scope>
</reference>
<dbReference type="InterPro" id="IPR009003">
    <property type="entry name" value="Peptidase_S1_PA"/>
</dbReference>
<keyword evidence="1" id="KW-0645">Protease</keyword>
<organism evidence="9 10">
    <name type="scientific">Tupaia chinensis</name>
    <name type="common">Chinese tree shrew</name>
    <name type="synonym">Tupaia belangeri chinensis</name>
    <dbReference type="NCBI Taxonomy" id="246437"/>
    <lineage>
        <taxon>Eukaryota</taxon>
        <taxon>Metazoa</taxon>
        <taxon>Chordata</taxon>
        <taxon>Craniata</taxon>
        <taxon>Vertebrata</taxon>
        <taxon>Euteleostomi</taxon>
        <taxon>Mammalia</taxon>
        <taxon>Eutheria</taxon>
        <taxon>Euarchontoglires</taxon>
        <taxon>Scandentia</taxon>
        <taxon>Tupaiidae</taxon>
        <taxon>Tupaia</taxon>
    </lineage>
</organism>
<sequence length="222" mass="23565">MHRAAARTTCREEEKPAIGLRNAAEGMPHSLLGNKAVKGSRLDRPEHGRAPEPGGELCWSVAAGHELLASLGASTFGLLEHMAYVWAGSLSLVEENAHVGKTPCLLSPGRLCSGPEFCPSSSVTPMLCVRPPFHGPPGCEEHAAGNTCAVCEGMPSALLGGDQGKDYWGDSGGPLVCKVKGAWLQAGVVSWGEGCAQPNRPGIYTRVTHYLDWIRRYVPEDP</sequence>
<dbReference type="EMBL" id="KB320600">
    <property type="protein sequence ID" value="ELW67782.1"/>
    <property type="molecule type" value="Genomic_DNA"/>
</dbReference>
<evidence type="ECO:0000259" key="8">
    <source>
        <dbReference type="PROSITE" id="PS50240"/>
    </source>
</evidence>
<feature type="domain" description="Peptidase S1" evidence="8">
    <location>
        <begin position="58"/>
        <end position="219"/>
    </location>
</feature>
<dbReference type="SUPFAM" id="SSF50494">
    <property type="entry name" value="Trypsin-like serine proteases"/>
    <property type="match status" value="1"/>
</dbReference>
<name>L9L310_TUPCH</name>
<keyword evidence="2" id="KW-0732">Signal</keyword>
<evidence type="ECO:0000256" key="5">
    <source>
        <dbReference type="ARBA" id="ARBA00023157"/>
    </source>
</evidence>